<feature type="transmembrane region" description="Helical" evidence="1">
    <location>
        <begin position="47"/>
        <end position="68"/>
    </location>
</feature>
<proteinExistence type="predicted"/>
<dbReference type="AlphaFoldDB" id="A0A8S1NWF2"/>
<feature type="transmembrane region" description="Helical" evidence="1">
    <location>
        <begin position="12"/>
        <end position="35"/>
    </location>
</feature>
<reference evidence="3" key="1">
    <citation type="submission" date="2021-01" db="EMBL/GenBank/DDBJ databases">
        <authorList>
            <consortium name="Genoscope - CEA"/>
            <person name="William W."/>
        </authorList>
    </citation>
    <scope>NUCLEOTIDE SEQUENCE</scope>
</reference>
<accession>A0A8S1NWF2</accession>
<dbReference type="InterPro" id="IPR001245">
    <property type="entry name" value="Ser-Thr/Tyr_kinase_cat_dom"/>
</dbReference>
<dbReference type="Proteomes" id="UP000688137">
    <property type="component" value="Unassembled WGS sequence"/>
</dbReference>
<dbReference type="InterPro" id="IPR000719">
    <property type="entry name" value="Prot_kinase_dom"/>
</dbReference>
<keyword evidence="1" id="KW-0812">Transmembrane</keyword>
<feature type="transmembrane region" description="Helical" evidence="1">
    <location>
        <begin position="170"/>
        <end position="195"/>
    </location>
</feature>
<feature type="transmembrane region" description="Helical" evidence="1">
    <location>
        <begin position="216"/>
        <end position="238"/>
    </location>
</feature>
<name>A0A8S1NWF2_PARPR</name>
<evidence type="ECO:0000313" key="3">
    <source>
        <dbReference type="EMBL" id="CAD8093835.1"/>
    </source>
</evidence>
<evidence type="ECO:0000259" key="2">
    <source>
        <dbReference type="PROSITE" id="PS50011"/>
    </source>
</evidence>
<comment type="caution">
    <text evidence="3">The sequence shown here is derived from an EMBL/GenBank/DDBJ whole genome shotgun (WGS) entry which is preliminary data.</text>
</comment>
<dbReference type="Pfam" id="PF07714">
    <property type="entry name" value="PK_Tyr_Ser-Thr"/>
    <property type="match status" value="1"/>
</dbReference>
<dbReference type="PROSITE" id="PS50011">
    <property type="entry name" value="PROTEIN_KINASE_DOM"/>
    <property type="match status" value="1"/>
</dbReference>
<gene>
    <name evidence="3" type="ORF">PPRIM_AZ9-3.1.T0940081</name>
</gene>
<keyword evidence="1" id="KW-1133">Transmembrane helix</keyword>
<organism evidence="3 4">
    <name type="scientific">Paramecium primaurelia</name>
    <dbReference type="NCBI Taxonomy" id="5886"/>
    <lineage>
        <taxon>Eukaryota</taxon>
        <taxon>Sar</taxon>
        <taxon>Alveolata</taxon>
        <taxon>Ciliophora</taxon>
        <taxon>Intramacronucleata</taxon>
        <taxon>Oligohymenophorea</taxon>
        <taxon>Peniculida</taxon>
        <taxon>Parameciidae</taxon>
        <taxon>Paramecium</taxon>
    </lineage>
</organism>
<dbReference type="GO" id="GO:0005524">
    <property type="term" value="F:ATP binding"/>
    <property type="evidence" value="ECO:0007669"/>
    <property type="project" value="InterPro"/>
</dbReference>
<keyword evidence="1" id="KW-0472">Membrane</keyword>
<dbReference type="EMBL" id="CAJJDM010000097">
    <property type="protein sequence ID" value="CAD8093835.1"/>
    <property type="molecule type" value="Genomic_DNA"/>
</dbReference>
<evidence type="ECO:0000313" key="4">
    <source>
        <dbReference type="Proteomes" id="UP000688137"/>
    </source>
</evidence>
<sequence>MDDTIQESAYLLSIAYLLLGLIFIFLALYSIPCLWKAWKCRQFFPKIFYLSILAICCDQAAYQLLYLYEVITAIKKEKDDQSQTESFRIIFFQTIYVPDAIFFVIYFSLFWQFLIMMHHGRIRTGSIQVGKRNWNPEQANSKVRLILYLYIIGQAIVIWQFMAQELSPKAIMICDIAVNASVPIIVVIMVLYLNMKFSGSPFVSNKYEKSNNKIQQLLWIWILLRIPQLGVNVLVVIYNDDLIALMGGKLEVTFIEQLLLILFIVGDIIIVQIIPVLMAMSNSFLSALLLDHNKINQFISVDAFQGEMNLQQQQTQGGTIPLKNNPREYSLFIDLKLFDLEINEKQFYKKYNGFGEIKTSTIKNNTKKYAIRVIQFKELSSFLIDETKQEIEQINNIKKGYKILWFNFSESSMYLLSKFYPNSNLNNFIHKNTDIGSAQIKDITTSYTNKQLLIRVNIATDLIKAIQNLHDQNVIHGHLNSNNILFTDKFKIKIVDYGLRAIKKYASLVNGYCNKNGFTAPECLNDRGNVVSHSAIKESDIYSFGMILYQLFTETIPFYNMPQKDIVQLVKEQQSRPKIPESLNTNIATLIRCCWQQDPLKRPNINQILITLKQISENLE</sequence>
<feature type="transmembrane region" description="Helical" evidence="1">
    <location>
        <begin position="258"/>
        <end position="280"/>
    </location>
</feature>
<feature type="transmembrane region" description="Helical" evidence="1">
    <location>
        <begin position="145"/>
        <end position="164"/>
    </location>
</feature>
<feature type="domain" description="Protein kinase" evidence="2">
    <location>
        <begin position="343"/>
        <end position="619"/>
    </location>
</feature>
<protein>
    <recommendedName>
        <fullName evidence="2">Protein kinase domain-containing protein</fullName>
    </recommendedName>
</protein>
<dbReference type="OMA" id="PECLNDR"/>
<keyword evidence="4" id="KW-1185">Reference proteome</keyword>
<dbReference type="GO" id="GO:0004674">
    <property type="term" value="F:protein serine/threonine kinase activity"/>
    <property type="evidence" value="ECO:0007669"/>
    <property type="project" value="TreeGrafter"/>
</dbReference>
<feature type="transmembrane region" description="Helical" evidence="1">
    <location>
        <begin position="88"/>
        <end position="114"/>
    </location>
</feature>
<dbReference type="PANTHER" id="PTHR44329">
    <property type="entry name" value="SERINE/THREONINE-PROTEIN KINASE TNNI3K-RELATED"/>
    <property type="match status" value="1"/>
</dbReference>
<evidence type="ECO:0000256" key="1">
    <source>
        <dbReference type="SAM" id="Phobius"/>
    </source>
</evidence>
<dbReference type="InterPro" id="IPR051681">
    <property type="entry name" value="Ser/Thr_Kinases-Pseudokinases"/>
</dbReference>